<protein>
    <submittedName>
        <fullName evidence="5">Phage integrase family protein</fullName>
    </submittedName>
</protein>
<dbReference type="InterPro" id="IPR002104">
    <property type="entry name" value="Integrase_catalytic"/>
</dbReference>
<dbReference type="Proteomes" id="UP000195963">
    <property type="component" value="Unassembled WGS sequence"/>
</dbReference>
<dbReference type="InterPro" id="IPR011010">
    <property type="entry name" value="DNA_brk_join_enz"/>
</dbReference>
<evidence type="ECO:0000313" key="6">
    <source>
        <dbReference type="Proteomes" id="UP000195963"/>
    </source>
</evidence>
<evidence type="ECO:0000256" key="1">
    <source>
        <dbReference type="ARBA" id="ARBA00008857"/>
    </source>
</evidence>
<dbReference type="InterPro" id="IPR050808">
    <property type="entry name" value="Phage_Integrase"/>
</dbReference>
<dbReference type="GO" id="GO:0015074">
    <property type="term" value="P:DNA integration"/>
    <property type="evidence" value="ECO:0007669"/>
    <property type="project" value="UniProtKB-KW"/>
</dbReference>
<dbReference type="Pfam" id="PF00589">
    <property type="entry name" value="Phage_integrase"/>
    <property type="match status" value="1"/>
</dbReference>
<keyword evidence="2" id="KW-0229">DNA integration</keyword>
<dbReference type="RefSeq" id="WP_235004255.1">
    <property type="nucleotide sequence ID" value="NZ_FYAK01000001.1"/>
</dbReference>
<organism evidence="5 6">
    <name type="scientific">Photobacterium malacitanum</name>
    <dbReference type="NCBI Taxonomy" id="2204294"/>
    <lineage>
        <taxon>Bacteria</taxon>
        <taxon>Pseudomonadati</taxon>
        <taxon>Pseudomonadota</taxon>
        <taxon>Gammaproteobacteria</taxon>
        <taxon>Vibrionales</taxon>
        <taxon>Vibrionaceae</taxon>
        <taxon>Photobacterium</taxon>
    </lineage>
</organism>
<dbReference type="EMBL" id="FYAK01000001">
    <property type="protein sequence ID" value="SMY31812.1"/>
    <property type="molecule type" value="Genomic_DNA"/>
</dbReference>
<evidence type="ECO:0000256" key="3">
    <source>
        <dbReference type="ARBA" id="ARBA00023172"/>
    </source>
</evidence>
<feature type="domain" description="Tyr recombinase" evidence="4">
    <location>
        <begin position="1"/>
        <end position="91"/>
    </location>
</feature>
<dbReference type="SUPFAM" id="SSF56349">
    <property type="entry name" value="DNA breaking-rejoining enzymes"/>
    <property type="match status" value="1"/>
</dbReference>
<reference evidence="6" key="1">
    <citation type="submission" date="2017-06" db="EMBL/GenBank/DDBJ databases">
        <authorList>
            <person name="Rodrigo-Torres L."/>
            <person name="Arahal R.D."/>
            <person name="Lucena T."/>
        </authorList>
    </citation>
    <scope>NUCLEOTIDE SEQUENCE [LARGE SCALE GENOMIC DNA]</scope>
    <source>
        <strain evidence="6">CECT 9190</strain>
    </source>
</reference>
<dbReference type="PANTHER" id="PTHR30629">
    <property type="entry name" value="PROPHAGE INTEGRASE"/>
    <property type="match status" value="1"/>
</dbReference>
<proteinExistence type="inferred from homology"/>
<dbReference type="Gene3D" id="1.10.443.10">
    <property type="entry name" value="Intergrase catalytic core"/>
    <property type="match status" value="1"/>
</dbReference>
<name>A0A1Y6M5F5_9GAMM</name>
<dbReference type="AlphaFoldDB" id="A0A1Y6M5F5"/>
<dbReference type="GO" id="GO:0006310">
    <property type="term" value="P:DNA recombination"/>
    <property type="evidence" value="ECO:0007669"/>
    <property type="project" value="UniProtKB-KW"/>
</dbReference>
<dbReference type="InterPro" id="IPR013762">
    <property type="entry name" value="Integrase-like_cat_sf"/>
</dbReference>
<keyword evidence="3" id="KW-0233">DNA recombination</keyword>
<evidence type="ECO:0000313" key="5">
    <source>
        <dbReference type="EMBL" id="SMY31812.1"/>
    </source>
</evidence>
<keyword evidence="6" id="KW-1185">Reference proteome</keyword>
<comment type="similarity">
    <text evidence="1">Belongs to the 'phage' integrase family.</text>
</comment>
<sequence>MATYDDVLFPGGDLDKPITIAAANRYIRRIRDGLPIEDWRTHDFRRSLSTGASELGVMPHVVEKMLGHKLGGVLAVYNKHDWLKDQLEGYELYAEKLDSYLK</sequence>
<evidence type="ECO:0000259" key="4">
    <source>
        <dbReference type="PROSITE" id="PS51898"/>
    </source>
</evidence>
<dbReference type="PANTHER" id="PTHR30629:SF2">
    <property type="entry name" value="PROPHAGE INTEGRASE INTS-RELATED"/>
    <property type="match status" value="1"/>
</dbReference>
<dbReference type="GO" id="GO:0003677">
    <property type="term" value="F:DNA binding"/>
    <property type="evidence" value="ECO:0007669"/>
    <property type="project" value="InterPro"/>
</dbReference>
<accession>A0A1Y6M5F5</accession>
<gene>
    <name evidence="5" type="ORF">PMAL9190_00210</name>
</gene>
<dbReference type="PROSITE" id="PS51898">
    <property type="entry name" value="TYR_RECOMBINASE"/>
    <property type="match status" value="1"/>
</dbReference>
<evidence type="ECO:0000256" key="2">
    <source>
        <dbReference type="ARBA" id="ARBA00022908"/>
    </source>
</evidence>